<dbReference type="Proteomes" id="UP000680045">
    <property type="component" value="Unassembled WGS sequence"/>
</dbReference>
<dbReference type="EMBL" id="JAGTPW010000031">
    <property type="protein sequence ID" value="MBR8645342.1"/>
    <property type="molecule type" value="Genomic_DNA"/>
</dbReference>
<dbReference type="PANTHER" id="PTHR30136:SF24">
    <property type="entry name" value="HTH-TYPE TRANSCRIPTIONAL REPRESSOR ALLR"/>
    <property type="match status" value="1"/>
</dbReference>
<dbReference type="InterPro" id="IPR005471">
    <property type="entry name" value="Tscrpt_reg_IclR_N"/>
</dbReference>
<dbReference type="PANTHER" id="PTHR30136">
    <property type="entry name" value="HELIX-TURN-HELIX TRANSCRIPTIONAL REGULATOR, ICLR FAMILY"/>
    <property type="match status" value="1"/>
</dbReference>
<dbReference type="Pfam" id="PF09339">
    <property type="entry name" value="HTH_IclR"/>
    <property type="match status" value="1"/>
</dbReference>
<dbReference type="SMART" id="SM00346">
    <property type="entry name" value="HTH_ICLR"/>
    <property type="match status" value="1"/>
</dbReference>
<comment type="caution">
    <text evidence="2">The sequence shown here is derived from an EMBL/GenBank/DDBJ whole genome shotgun (WGS) entry which is preliminary data.</text>
</comment>
<organism evidence="2 3">
    <name type="scientific">Peribacillus frigoritolerans</name>
    <dbReference type="NCBI Taxonomy" id="450367"/>
    <lineage>
        <taxon>Bacteria</taxon>
        <taxon>Bacillati</taxon>
        <taxon>Bacillota</taxon>
        <taxon>Bacilli</taxon>
        <taxon>Bacillales</taxon>
        <taxon>Bacillaceae</taxon>
        <taxon>Peribacillus</taxon>
    </lineage>
</organism>
<dbReference type="PROSITE" id="PS51077">
    <property type="entry name" value="HTH_ICLR"/>
    <property type="match status" value="1"/>
</dbReference>
<evidence type="ECO:0000313" key="2">
    <source>
        <dbReference type="EMBL" id="MBR8645342.1"/>
    </source>
</evidence>
<dbReference type="SUPFAM" id="SSF46785">
    <property type="entry name" value="Winged helix' DNA-binding domain"/>
    <property type="match status" value="1"/>
</dbReference>
<protein>
    <submittedName>
        <fullName evidence="2">Helix-turn-helix domain-containing protein</fullName>
    </submittedName>
</protein>
<feature type="domain" description="HTH iclR-type" evidence="1">
    <location>
        <begin position="10"/>
        <end position="72"/>
    </location>
</feature>
<reference evidence="2" key="1">
    <citation type="submission" date="2021-04" db="EMBL/GenBank/DDBJ databases">
        <title>Whole genome sequencing of Enterococci isolates from hospitalized patients.</title>
        <authorList>
            <person name="Ogoti B.M."/>
            <person name="Onyambu F.G."/>
        </authorList>
    </citation>
    <scope>NUCLEOTIDE SEQUENCE</scope>
    <source>
        <strain evidence="2">242</strain>
    </source>
</reference>
<dbReference type="InterPro" id="IPR036388">
    <property type="entry name" value="WH-like_DNA-bd_sf"/>
</dbReference>
<evidence type="ECO:0000313" key="3">
    <source>
        <dbReference type="Proteomes" id="UP000680045"/>
    </source>
</evidence>
<sequence>MDDNERLKGSRTVQRSINIMNCFTLEESELSLTEISNKINLAKSTTSRLLETLVQNGLLQKNFSNSKYHFGYKMYQFGRIAENTISFEIMELAKPFMKKLRNEIENQ</sequence>
<proteinExistence type="predicted"/>
<evidence type="ECO:0000259" key="1">
    <source>
        <dbReference type="PROSITE" id="PS51077"/>
    </source>
</evidence>
<dbReference type="GO" id="GO:0003677">
    <property type="term" value="F:DNA binding"/>
    <property type="evidence" value="ECO:0007669"/>
    <property type="project" value="InterPro"/>
</dbReference>
<dbReference type="AlphaFoldDB" id="A0A941FSH8"/>
<dbReference type="GO" id="GO:0045892">
    <property type="term" value="P:negative regulation of DNA-templated transcription"/>
    <property type="evidence" value="ECO:0007669"/>
    <property type="project" value="TreeGrafter"/>
</dbReference>
<dbReference type="InterPro" id="IPR050707">
    <property type="entry name" value="HTH_MetabolicPath_Reg"/>
</dbReference>
<accession>A0A941FSH8</accession>
<dbReference type="InterPro" id="IPR036390">
    <property type="entry name" value="WH_DNA-bd_sf"/>
</dbReference>
<dbReference type="Gene3D" id="1.10.10.10">
    <property type="entry name" value="Winged helix-like DNA-binding domain superfamily/Winged helix DNA-binding domain"/>
    <property type="match status" value="1"/>
</dbReference>
<dbReference type="GO" id="GO:0003700">
    <property type="term" value="F:DNA-binding transcription factor activity"/>
    <property type="evidence" value="ECO:0007669"/>
    <property type="project" value="TreeGrafter"/>
</dbReference>
<name>A0A941FSH8_9BACI</name>
<gene>
    <name evidence="2" type="ORF">KEH51_17440</name>
</gene>